<dbReference type="EMBL" id="JBHTCM010000007">
    <property type="protein sequence ID" value="MFC7332768.1"/>
    <property type="molecule type" value="Genomic_DNA"/>
</dbReference>
<keyword evidence="3 7" id="KW-0812">Transmembrane</keyword>
<dbReference type="PANTHER" id="PTHR30238">
    <property type="entry name" value="MEMBRANE BOUND PREDICTED REDOX MODULATOR"/>
    <property type="match status" value="1"/>
</dbReference>
<keyword evidence="5 7" id="KW-0472">Membrane</keyword>
<dbReference type="NCBIfam" id="TIGR03718">
    <property type="entry name" value="R_switched_Alx"/>
    <property type="match status" value="1"/>
</dbReference>
<dbReference type="Proteomes" id="UP001596456">
    <property type="component" value="Unassembled WGS sequence"/>
</dbReference>
<dbReference type="Pfam" id="PF03741">
    <property type="entry name" value="TerC"/>
    <property type="match status" value="1"/>
</dbReference>
<evidence type="ECO:0000256" key="5">
    <source>
        <dbReference type="ARBA" id="ARBA00023136"/>
    </source>
</evidence>
<feature type="compositionally biased region" description="Basic and acidic residues" evidence="6">
    <location>
        <begin position="341"/>
        <end position="354"/>
    </location>
</feature>
<comment type="caution">
    <text evidence="8">The sequence shown here is derived from an EMBL/GenBank/DDBJ whole genome shotgun (WGS) entry which is preliminary data.</text>
</comment>
<evidence type="ECO:0000256" key="3">
    <source>
        <dbReference type="ARBA" id="ARBA00022692"/>
    </source>
</evidence>
<dbReference type="PANTHER" id="PTHR30238:SF0">
    <property type="entry name" value="THYLAKOID MEMBRANE PROTEIN TERC, CHLOROPLASTIC"/>
    <property type="match status" value="1"/>
</dbReference>
<reference evidence="9" key="1">
    <citation type="journal article" date="2019" name="Int. J. Syst. Evol. Microbiol.">
        <title>The Global Catalogue of Microorganisms (GCM) 10K type strain sequencing project: providing services to taxonomists for standard genome sequencing and annotation.</title>
        <authorList>
            <consortium name="The Broad Institute Genomics Platform"/>
            <consortium name="The Broad Institute Genome Sequencing Center for Infectious Disease"/>
            <person name="Wu L."/>
            <person name="Ma J."/>
        </authorList>
    </citation>
    <scope>NUCLEOTIDE SEQUENCE [LARGE SCALE GENOMIC DNA]</scope>
    <source>
        <strain evidence="9">CGMCC 1.16275</strain>
    </source>
</reference>
<sequence length="354" mass="39254">MEALLLLLSTPFLGKAVWLWLLFLGIVLALLVFDLGVLNRKDHEIGVKESLWLSAFYIAIAAAFGGWVWWYMGPTPGMQYFTGFALEKALALDNVFVISLIFTYFAVPRLYQHRVLFWGILGVILLRGLMIGLGAALVTQFDWVLYIFGAFLLATGVKMLLMSGEEETDLSQNRLLLFLKRRVPVTDRLHGHAFFVREPDPATGRLKRVATPLFLALLMVEIADVIFAVDSVPAIFAITTDPFIVYTSNIFAILGLRALYFALAAMVHRFKYLKYALSLVLVFIGAKIFWNQIYGKVDPAISLSVTFTLLASGVLYSLWKTGRGPTDAESAPVPDAAAEAAPRRLEKAHGGAAE</sequence>
<keyword evidence="9" id="KW-1185">Reference proteome</keyword>
<gene>
    <name evidence="8" type="ORF">ACFQPS_06305</name>
</gene>
<feature type="transmembrane region" description="Helical" evidence="7">
    <location>
        <begin position="300"/>
        <end position="319"/>
    </location>
</feature>
<evidence type="ECO:0000256" key="7">
    <source>
        <dbReference type="SAM" id="Phobius"/>
    </source>
</evidence>
<evidence type="ECO:0000256" key="4">
    <source>
        <dbReference type="ARBA" id="ARBA00022989"/>
    </source>
</evidence>
<dbReference type="RefSeq" id="WP_377357416.1">
    <property type="nucleotide sequence ID" value="NZ_JBHTCM010000007.1"/>
</dbReference>
<dbReference type="InterPro" id="IPR005496">
    <property type="entry name" value="Integral_membrane_TerC"/>
</dbReference>
<keyword evidence="4 7" id="KW-1133">Transmembrane helix</keyword>
<comment type="similarity">
    <text evidence="2">Belongs to the TerC family.</text>
</comment>
<feature type="transmembrane region" description="Helical" evidence="7">
    <location>
        <begin position="243"/>
        <end position="263"/>
    </location>
</feature>
<evidence type="ECO:0000313" key="9">
    <source>
        <dbReference type="Proteomes" id="UP001596456"/>
    </source>
</evidence>
<evidence type="ECO:0000313" key="8">
    <source>
        <dbReference type="EMBL" id="MFC7332768.1"/>
    </source>
</evidence>
<organism evidence="8 9">
    <name type="scientific">Rhodocista pekingensis</name>
    <dbReference type="NCBI Taxonomy" id="201185"/>
    <lineage>
        <taxon>Bacteria</taxon>
        <taxon>Pseudomonadati</taxon>
        <taxon>Pseudomonadota</taxon>
        <taxon>Alphaproteobacteria</taxon>
        <taxon>Rhodospirillales</taxon>
        <taxon>Azospirillaceae</taxon>
        <taxon>Rhodocista</taxon>
    </lineage>
</organism>
<feature type="transmembrane region" description="Helical" evidence="7">
    <location>
        <begin position="115"/>
        <end position="137"/>
    </location>
</feature>
<feature type="transmembrane region" description="Helical" evidence="7">
    <location>
        <begin position="275"/>
        <end position="294"/>
    </location>
</feature>
<proteinExistence type="inferred from homology"/>
<feature type="transmembrane region" description="Helical" evidence="7">
    <location>
        <begin position="17"/>
        <end position="38"/>
    </location>
</feature>
<feature type="transmembrane region" description="Helical" evidence="7">
    <location>
        <begin position="90"/>
        <end position="108"/>
    </location>
</feature>
<feature type="transmembrane region" description="Helical" evidence="7">
    <location>
        <begin position="143"/>
        <end position="161"/>
    </location>
</feature>
<comment type="subcellular location">
    <subcellularLocation>
        <location evidence="1">Membrane</location>
        <topology evidence="1">Multi-pass membrane protein</topology>
    </subcellularLocation>
</comment>
<dbReference type="InterPro" id="IPR022369">
    <property type="entry name" value="Integral_membrane_TerC_rswitch"/>
</dbReference>
<feature type="region of interest" description="Disordered" evidence="6">
    <location>
        <begin position="324"/>
        <end position="354"/>
    </location>
</feature>
<evidence type="ECO:0000256" key="6">
    <source>
        <dbReference type="SAM" id="MobiDB-lite"/>
    </source>
</evidence>
<feature type="transmembrane region" description="Helical" evidence="7">
    <location>
        <begin position="213"/>
        <end position="237"/>
    </location>
</feature>
<evidence type="ECO:0000256" key="2">
    <source>
        <dbReference type="ARBA" id="ARBA00007511"/>
    </source>
</evidence>
<protein>
    <submittedName>
        <fullName evidence="8">TerC family protein</fullName>
    </submittedName>
</protein>
<feature type="compositionally biased region" description="Low complexity" evidence="6">
    <location>
        <begin position="327"/>
        <end position="340"/>
    </location>
</feature>
<accession>A0ABW2KTN7</accession>
<evidence type="ECO:0000256" key="1">
    <source>
        <dbReference type="ARBA" id="ARBA00004141"/>
    </source>
</evidence>
<name>A0ABW2KTN7_9PROT</name>
<feature type="transmembrane region" description="Helical" evidence="7">
    <location>
        <begin position="50"/>
        <end position="70"/>
    </location>
</feature>